<proteinExistence type="predicted"/>
<sequence length="115" mass="13105">MCVEGEGFMNCIRWPEIPLEEIINRHEFLLKCGRYITPDPKHPQSKMENPELRRILDSSGYHFAVQVAGVSEEEWIIYRTLSIKMMEQSTSVVDGIEGLGDVIGLTVSYSLFLNA</sequence>
<dbReference type="AlphaFoldDB" id="A0A1I7W8X5"/>
<dbReference type="InterPro" id="IPR038538">
    <property type="entry name" value="MTERF_sf"/>
</dbReference>
<keyword evidence="1" id="KW-1185">Reference proteome</keyword>
<evidence type="ECO:0000313" key="2">
    <source>
        <dbReference type="WBParaSite" id="Hba_01102"/>
    </source>
</evidence>
<dbReference type="WBParaSite" id="Hba_01102">
    <property type="protein sequence ID" value="Hba_01102"/>
    <property type="gene ID" value="Hba_01102"/>
</dbReference>
<organism evidence="1 2">
    <name type="scientific">Heterorhabditis bacteriophora</name>
    <name type="common">Entomopathogenic nematode worm</name>
    <dbReference type="NCBI Taxonomy" id="37862"/>
    <lineage>
        <taxon>Eukaryota</taxon>
        <taxon>Metazoa</taxon>
        <taxon>Ecdysozoa</taxon>
        <taxon>Nematoda</taxon>
        <taxon>Chromadorea</taxon>
        <taxon>Rhabditida</taxon>
        <taxon>Rhabditina</taxon>
        <taxon>Rhabditomorpha</taxon>
        <taxon>Strongyloidea</taxon>
        <taxon>Heterorhabditidae</taxon>
        <taxon>Heterorhabditis</taxon>
    </lineage>
</organism>
<reference evidence="2" key="1">
    <citation type="submission" date="2016-11" db="UniProtKB">
        <authorList>
            <consortium name="WormBaseParasite"/>
        </authorList>
    </citation>
    <scope>IDENTIFICATION</scope>
</reference>
<evidence type="ECO:0000313" key="1">
    <source>
        <dbReference type="Proteomes" id="UP000095283"/>
    </source>
</evidence>
<protein>
    <submittedName>
        <fullName evidence="2">DIOX_N domain-containing protein</fullName>
    </submittedName>
</protein>
<name>A0A1I7W8X5_HETBA</name>
<accession>A0A1I7W8X5</accession>
<dbReference type="Gene3D" id="1.25.70.10">
    <property type="entry name" value="Transcription termination factor 3, mitochondrial"/>
    <property type="match status" value="1"/>
</dbReference>
<dbReference type="Proteomes" id="UP000095283">
    <property type="component" value="Unplaced"/>
</dbReference>